<keyword evidence="1" id="KW-0547">Nucleotide-binding</keyword>
<comment type="caution">
    <text evidence="4">The sequence shown here is derived from an EMBL/GenBank/DDBJ whole genome shotgun (WGS) entry which is preliminary data.</text>
</comment>
<evidence type="ECO:0000313" key="4">
    <source>
        <dbReference type="EMBL" id="KAF9785170.1"/>
    </source>
</evidence>
<dbReference type="InterPro" id="IPR001245">
    <property type="entry name" value="Ser-Thr/Tyr_kinase_cat_dom"/>
</dbReference>
<dbReference type="GO" id="GO:0005524">
    <property type="term" value="F:ATP binding"/>
    <property type="evidence" value="ECO:0007669"/>
    <property type="project" value="UniProtKB-KW"/>
</dbReference>
<dbReference type="PANTHER" id="PTHR44329">
    <property type="entry name" value="SERINE/THREONINE-PROTEIN KINASE TNNI3K-RELATED"/>
    <property type="match status" value="1"/>
</dbReference>
<dbReference type="GO" id="GO:0004674">
    <property type="term" value="F:protein serine/threonine kinase activity"/>
    <property type="evidence" value="ECO:0007669"/>
    <property type="project" value="TreeGrafter"/>
</dbReference>
<keyword evidence="2" id="KW-0067">ATP-binding</keyword>
<dbReference type="InterPro" id="IPR020635">
    <property type="entry name" value="Tyr_kinase_cat_dom"/>
</dbReference>
<feature type="domain" description="Protein kinase" evidence="3">
    <location>
        <begin position="60"/>
        <end position="203"/>
    </location>
</feature>
<dbReference type="Pfam" id="PF07714">
    <property type="entry name" value="PK_Tyr_Ser-Thr"/>
    <property type="match status" value="1"/>
</dbReference>
<reference evidence="4" key="2">
    <citation type="submission" date="2020-11" db="EMBL/GenBank/DDBJ databases">
        <authorList>
            <consortium name="DOE Joint Genome Institute"/>
            <person name="Kuo A."/>
            <person name="Miyauchi S."/>
            <person name="Kiss E."/>
            <person name="Drula E."/>
            <person name="Kohler A."/>
            <person name="Sanchez-Garcia M."/>
            <person name="Andreopoulos B."/>
            <person name="Barry K.W."/>
            <person name="Bonito G."/>
            <person name="Buee M."/>
            <person name="Carver A."/>
            <person name="Chen C."/>
            <person name="Cichocki N."/>
            <person name="Clum A."/>
            <person name="Culley D."/>
            <person name="Crous P.W."/>
            <person name="Fauchery L."/>
            <person name="Girlanda M."/>
            <person name="Hayes R."/>
            <person name="Keri Z."/>
            <person name="Labutti K."/>
            <person name="Lipzen A."/>
            <person name="Lombard V."/>
            <person name="Magnuson J."/>
            <person name="Maillard F."/>
            <person name="Morin E."/>
            <person name="Murat C."/>
            <person name="Nolan M."/>
            <person name="Ohm R."/>
            <person name="Pangilinan J."/>
            <person name="Pereira M."/>
            <person name="Perotto S."/>
            <person name="Peter M."/>
            <person name="Riley R."/>
            <person name="Sitrit Y."/>
            <person name="Stielow B."/>
            <person name="Szollosi G."/>
            <person name="Zifcakova L."/>
            <person name="Stursova M."/>
            <person name="Spatafora J.W."/>
            <person name="Tedersoo L."/>
            <person name="Vaario L.-M."/>
            <person name="Yamada A."/>
            <person name="Yan M."/>
            <person name="Wang P."/>
            <person name="Xu J."/>
            <person name="Bruns T."/>
            <person name="Baldrian P."/>
            <person name="Vilgalys R."/>
            <person name="Henrissat B."/>
            <person name="Grigoriev I.V."/>
            <person name="Hibbett D."/>
            <person name="Nagy L.G."/>
            <person name="Martin F.M."/>
        </authorList>
    </citation>
    <scope>NUCLEOTIDE SEQUENCE</scope>
    <source>
        <strain evidence="4">UH-Tt-Lm1</strain>
    </source>
</reference>
<evidence type="ECO:0000313" key="5">
    <source>
        <dbReference type="Proteomes" id="UP000736335"/>
    </source>
</evidence>
<dbReference type="SUPFAM" id="SSF56112">
    <property type="entry name" value="Protein kinase-like (PK-like)"/>
    <property type="match status" value="1"/>
</dbReference>
<dbReference type="SMART" id="SM00219">
    <property type="entry name" value="TyrKc"/>
    <property type="match status" value="1"/>
</dbReference>
<dbReference type="PROSITE" id="PS50011">
    <property type="entry name" value="PROTEIN_KINASE_DOM"/>
    <property type="match status" value="1"/>
</dbReference>
<reference evidence="4" key="1">
    <citation type="journal article" date="2020" name="Nat. Commun.">
        <title>Large-scale genome sequencing of mycorrhizal fungi provides insights into the early evolution of symbiotic traits.</title>
        <authorList>
            <person name="Miyauchi S."/>
            <person name="Kiss E."/>
            <person name="Kuo A."/>
            <person name="Drula E."/>
            <person name="Kohler A."/>
            <person name="Sanchez-Garcia M."/>
            <person name="Morin E."/>
            <person name="Andreopoulos B."/>
            <person name="Barry K.W."/>
            <person name="Bonito G."/>
            <person name="Buee M."/>
            <person name="Carver A."/>
            <person name="Chen C."/>
            <person name="Cichocki N."/>
            <person name="Clum A."/>
            <person name="Culley D."/>
            <person name="Crous P.W."/>
            <person name="Fauchery L."/>
            <person name="Girlanda M."/>
            <person name="Hayes R.D."/>
            <person name="Keri Z."/>
            <person name="LaButti K."/>
            <person name="Lipzen A."/>
            <person name="Lombard V."/>
            <person name="Magnuson J."/>
            <person name="Maillard F."/>
            <person name="Murat C."/>
            <person name="Nolan M."/>
            <person name="Ohm R.A."/>
            <person name="Pangilinan J."/>
            <person name="Pereira M.F."/>
            <person name="Perotto S."/>
            <person name="Peter M."/>
            <person name="Pfister S."/>
            <person name="Riley R."/>
            <person name="Sitrit Y."/>
            <person name="Stielow J.B."/>
            <person name="Szollosi G."/>
            <person name="Zifcakova L."/>
            <person name="Stursova M."/>
            <person name="Spatafora J.W."/>
            <person name="Tedersoo L."/>
            <person name="Vaario L.M."/>
            <person name="Yamada A."/>
            <person name="Yan M."/>
            <person name="Wang P."/>
            <person name="Xu J."/>
            <person name="Bruns T."/>
            <person name="Baldrian P."/>
            <person name="Vilgalys R."/>
            <person name="Dunand C."/>
            <person name="Henrissat B."/>
            <person name="Grigoriev I.V."/>
            <person name="Hibbett D."/>
            <person name="Nagy L.G."/>
            <person name="Martin F.M."/>
        </authorList>
    </citation>
    <scope>NUCLEOTIDE SEQUENCE</scope>
    <source>
        <strain evidence="4">UH-Tt-Lm1</strain>
    </source>
</reference>
<name>A0A9P6L6T8_9AGAM</name>
<accession>A0A9P6L6T8</accession>
<dbReference type="EMBL" id="WIUZ02000007">
    <property type="protein sequence ID" value="KAF9785170.1"/>
    <property type="molecule type" value="Genomic_DNA"/>
</dbReference>
<dbReference type="InterPro" id="IPR011009">
    <property type="entry name" value="Kinase-like_dom_sf"/>
</dbReference>
<dbReference type="InterPro" id="IPR051681">
    <property type="entry name" value="Ser/Thr_Kinases-Pseudokinases"/>
</dbReference>
<dbReference type="PANTHER" id="PTHR44329:SF298">
    <property type="entry name" value="MIXED LINEAGE KINASE DOMAIN-LIKE PROTEIN"/>
    <property type="match status" value="1"/>
</dbReference>
<dbReference type="Gene3D" id="1.10.510.10">
    <property type="entry name" value="Transferase(Phosphotransferase) domain 1"/>
    <property type="match status" value="1"/>
</dbReference>
<gene>
    <name evidence="4" type="ORF">BJ322DRAFT_1005709</name>
</gene>
<evidence type="ECO:0000256" key="2">
    <source>
        <dbReference type="ARBA" id="ARBA00022840"/>
    </source>
</evidence>
<dbReference type="InterPro" id="IPR000719">
    <property type="entry name" value="Prot_kinase_dom"/>
</dbReference>
<protein>
    <submittedName>
        <fullName evidence="4">Kinase-like domain-containing protein</fullName>
    </submittedName>
</protein>
<dbReference type="AlphaFoldDB" id="A0A9P6L6T8"/>
<keyword evidence="4" id="KW-0808">Transferase</keyword>
<dbReference type="OrthoDB" id="3236663at2759"/>
<proteinExistence type="predicted"/>
<sequence length="203" mass="23186">MRYVAKYRAEPALTQSFAQALDRPDLPPAAREICLRQLYRACGSHALLPKALKVPVCYDRINGYAKYHGGYADVWKGEYGGQEVAVKVMRIYSNSDLKEVVGRFCKEVITWRTLRHPNVLPLIGVTMSEAQFAMVSEWMSNGNINEFVKANPGENRLKLLEDVARGLIYIHQQGMIHGDLKGVRLQYRELLSYLTCFLLRLTY</sequence>
<keyword evidence="5" id="KW-1185">Reference proteome</keyword>
<organism evidence="4 5">
    <name type="scientific">Thelephora terrestris</name>
    <dbReference type="NCBI Taxonomy" id="56493"/>
    <lineage>
        <taxon>Eukaryota</taxon>
        <taxon>Fungi</taxon>
        <taxon>Dikarya</taxon>
        <taxon>Basidiomycota</taxon>
        <taxon>Agaricomycotina</taxon>
        <taxon>Agaricomycetes</taxon>
        <taxon>Thelephorales</taxon>
        <taxon>Thelephoraceae</taxon>
        <taxon>Thelephora</taxon>
    </lineage>
</organism>
<dbReference type="GO" id="GO:0004713">
    <property type="term" value="F:protein tyrosine kinase activity"/>
    <property type="evidence" value="ECO:0007669"/>
    <property type="project" value="InterPro"/>
</dbReference>
<evidence type="ECO:0000256" key="1">
    <source>
        <dbReference type="ARBA" id="ARBA00022741"/>
    </source>
</evidence>
<dbReference type="Proteomes" id="UP000736335">
    <property type="component" value="Unassembled WGS sequence"/>
</dbReference>
<evidence type="ECO:0000259" key="3">
    <source>
        <dbReference type="PROSITE" id="PS50011"/>
    </source>
</evidence>
<keyword evidence="4" id="KW-0418">Kinase</keyword>